<comment type="caution">
    <text evidence="1">The sequence shown here is derived from an EMBL/GenBank/DDBJ whole genome shotgun (WGS) entry which is preliminary data.</text>
</comment>
<dbReference type="EMBL" id="JAHRIP010067980">
    <property type="protein sequence ID" value="MEQ2307963.1"/>
    <property type="molecule type" value="Genomic_DNA"/>
</dbReference>
<reference evidence="1 2" key="1">
    <citation type="submission" date="2021-06" db="EMBL/GenBank/DDBJ databases">
        <authorList>
            <person name="Palmer J.M."/>
        </authorList>
    </citation>
    <scope>NUCLEOTIDE SEQUENCE [LARGE SCALE GENOMIC DNA]</scope>
    <source>
        <strain evidence="1 2">AS_MEX2019</strain>
        <tissue evidence="1">Muscle</tissue>
    </source>
</reference>
<organism evidence="1 2">
    <name type="scientific">Ameca splendens</name>
    <dbReference type="NCBI Taxonomy" id="208324"/>
    <lineage>
        <taxon>Eukaryota</taxon>
        <taxon>Metazoa</taxon>
        <taxon>Chordata</taxon>
        <taxon>Craniata</taxon>
        <taxon>Vertebrata</taxon>
        <taxon>Euteleostomi</taxon>
        <taxon>Actinopterygii</taxon>
        <taxon>Neopterygii</taxon>
        <taxon>Teleostei</taxon>
        <taxon>Neoteleostei</taxon>
        <taxon>Acanthomorphata</taxon>
        <taxon>Ovalentaria</taxon>
        <taxon>Atherinomorphae</taxon>
        <taxon>Cyprinodontiformes</taxon>
        <taxon>Goodeidae</taxon>
        <taxon>Ameca</taxon>
    </lineage>
</organism>
<evidence type="ECO:0000313" key="2">
    <source>
        <dbReference type="Proteomes" id="UP001469553"/>
    </source>
</evidence>
<dbReference type="Proteomes" id="UP001469553">
    <property type="component" value="Unassembled WGS sequence"/>
</dbReference>
<keyword evidence="2" id="KW-1185">Reference proteome</keyword>
<evidence type="ECO:0000313" key="1">
    <source>
        <dbReference type="EMBL" id="MEQ2307963.1"/>
    </source>
</evidence>
<proteinExistence type="predicted"/>
<accession>A0ABV0ZNY8</accession>
<protein>
    <submittedName>
        <fullName evidence="1">Uncharacterized protein</fullName>
    </submittedName>
</protein>
<gene>
    <name evidence="1" type="ORF">AMECASPLE_023385</name>
</gene>
<name>A0ABV0ZNY8_9TELE</name>
<sequence length="107" mass="11898">MLGTMNNVSQVKSGAKFSQDMMLRFQPKMFYFCFITKDNFVSLGLTQSLRCILAKPQAGSHARLATLIIKAGLVESTMVDILDGFPIYTREHCSSALLTDMQCSHIS</sequence>